<dbReference type="RefSeq" id="WP_187595294.1">
    <property type="nucleotide sequence ID" value="NZ_CP060723.1"/>
</dbReference>
<dbReference type="InterPro" id="IPR050640">
    <property type="entry name" value="Bact_2-comp_sensor_kinase"/>
</dbReference>
<dbReference type="PANTHER" id="PTHR34220:SF7">
    <property type="entry name" value="SENSOR HISTIDINE KINASE YPDA"/>
    <property type="match status" value="1"/>
</dbReference>
<feature type="domain" description="Signal transduction histidine kinase internal region" evidence="2">
    <location>
        <begin position="437"/>
        <end position="513"/>
    </location>
</feature>
<name>A0A7G9QNE3_9SPHI</name>
<dbReference type="EMBL" id="CP060723">
    <property type="protein sequence ID" value="QNN44868.1"/>
    <property type="molecule type" value="Genomic_DNA"/>
</dbReference>
<reference evidence="3 4" key="1">
    <citation type="submission" date="2020-08" db="EMBL/GenBank/DDBJ databases">
        <title>Genome sequence of Pedobacter roseus KACC 11594T.</title>
        <authorList>
            <person name="Hyun D.-W."/>
            <person name="Bae J.-W."/>
        </authorList>
    </citation>
    <scope>NUCLEOTIDE SEQUENCE [LARGE SCALE GENOMIC DNA]</scope>
    <source>
        <strain evidence="3 4">KACC 11594</strain>
    </source>
</reference>
<feature type="transmembrane region" description="Helical" evidence="1">
    <location>
        <begin position="397"/>
        <end position="415"/>
    </location>
</feature>
<dbReference type="KEGG" id="proe:H9L23_12665"/>
<accession>A0A7G9QNE3</accession>
<evidence type="ECO:0000259" key="2">
    <source>
        <dbReference type="Pfam" id="PF06580"/>
    </source>
</evidence>
<dbReference type="AlphaFoldDB" id="A0A7G9QNE3"/>
<evidence type="ECO:0000313" key="4">
    <source>
        <dbReference type="Proteomes" id="UP000515806"/>
    </source>
</evidence>
<dbReference type="Proteomes" id="UP000515806">
    <property type="component" value="Chromosome"/>
</dbReference>
<dbReference type="PROSITE" id="PS51257">
    <property type="entry name" value="PROKAR_LIPOPROTEIN"/>
    <property type="match status" value="1"/>
</dbReference>
<evidence type="ECO:0000256" key="1">
    <source>
        <dbReference type="SAM" id="Phobius"/>
    </source>
</evidence>
<dbReference type="InterPro" id="IPR019734">
    <property type="entry name" value="TPR_rpt"/>
</dbReference>
<keyword evidence="3" id="KW-0418">Kinase</keyword>
<dbReference type="Pfam" id="PF06580">
    <property type="entry name" value="His_kinase"/>
    <property type="match status" value="1"/>
</dbReference>
<dbReference type="GO" id="GO:0000155">
    <property type="term" value="F:phosphorelay sensor kinase activity"/>
    <property type="evidence" value="ECO:0007669"/>
    <property type="project" value="InterPro"/>
</dbReference>
<keyword evidence="1" id="KW-0472">Membrane</keyword>
<dbReference type="Gene3D" id="1.25.40.10">
    <property type="entry name" value="Tetratricopeptide repeat domain"/>
    <property type="match status" value="1"/>
</dbReference>
<dbReference type="InterPro" id="IPR036890">
    <property type="entry name" value="HATPase_C_sf"/>
</dbReference>
<dbReference type="SUPFAM" id="SSF55874">
    <property type="entry name" value="ATPase domain of HSP90 chaperone/DNA topoisomerase II/histidine kinase"/>
    <property type="match status" value="1"/>
</dbReference>
<keyword evidence="1" id="KW-1133">Transmembrane helix</keyword>
<dbReference type="InterPro" id="IPR010559">
    <property type="entry name" value="Sig_transdc_His_kin_internal"/>
</dbReference>
<sequence length="640" mass="73488">MNITARTALAICSILSSLFISSCRNQEKKSKGQQKANQIVIGKKDYLSFIIAFDTIPAAKIKKMIYKEDSLLSNSENKEANPYYHYFKARKYGLEKKRDSAITEYQKIKSNKPNDELALLKTYGILVQIMGNGSMVESALTGKIFTAIKLAEGANSRLTYHFYDLLAQAYFQNQNEKKSLEYASIYFENHPFKSHPAVKQRYFDISFLLASRLKNFRKMEFYNNQARILAKQIGDSLALSRTYDNQAQIYSQQGLSSKAVASSKLYFNYLKRTDNLNDIAFNNLATSFIRNNQPDSAIKYYKEGIAFEKNDLSGKQKKVYYDGLIDAYKLKGEYAKALEAAEASHKIELKNNEAIESVKVAEMHEQYETEKKDQNIEELKSRNKLNETIIKQQRSSMFLLVLIFIGVISFFFIVYRQQRLKSKNNLLRSDNQRLNVEQKMLQAQLNPHFIFNAIANLQSIVASGHIDESVRYLKSFSGLLRGILEQNRKDFIEIAEEVTSLNNYIQLQQMRYAGVFDYQIDVDQQLNVHETLIPPMLIQPFVENAIEHGFRNIAYKGLLLISFVLKGDLLLIEVDDNGSGLVQKPTDKPKKQSLAQTILKERFELLFKSNHQHAEFELRDKKALGCRGVSVEITIPVIND</sequence>
<dbReference type="SUPFAM" id="SSF48452">
    <property type="entry name" value="TPR-like"/>
    <property type="match status" value="1"/>
</dbReference>
<organism evidence="3 4">
    <name type="scientific">Pedobacter roseus</name>
    <dbReference type="NCBI Taxonomy" id="336820"/>
    <lineage>
        <taxon>Bacteria</taxon>
        <taxon>Pseudomonadati</taxon>
        <taxon>Bacteroidota</taxon>
        <taxon>Sphingobacteriia</taxon>
        <taxon>Sphingobacteriales</taxon>
        <taxon>Sphingobacteriaceae</taxon>
        <taxon>Pedobacter</taxon>
    </lineage>
</organism>
<keyword evidence="3" id="KW-0808">Transferase</keyword>
<protein>
    <submittedName>
        <fullName evidence="3">Histidine kinase</fullName>
    </submittedName>
</protein>
<dbReference type="InterPro" id="IPR011990">
    <property type="entry name" value="TPR-like_helical_dom_sf"/>
</dbReference>
<keyword evidence="1" id="KW-0812">Transmembrane</keyword>
<gene>
    <name evidence="3" type="ORF">H9L23_12665</name>
</gene>
<proteinExistence type="predicted"/>
<dbReference type="Gene3D" id="3.30.565.10">
    <property type="entry name" value="Histidine kinase-like ATPase, C-terminal domain"/>
    <property type="match status" value="1"/>
</dbReference>
<dbReference type="GO" id="GO:0016020">
    <property type="term" value="C:membrane"/>
    <property type="evidence" value="ECO:0007669"/>
    <property type="project" value="InterPro"/>
</dbReference>
<dbReference type="PANTHER" id="PTHR34220">
    <property type="entry name" value="SENSOR HISTIDINE KINASE YPDA"/>
    <property type="match status" value="1"/>
</dbReference>
<evidence type="ECO:0000313" key="3">
    <source>
        <dbReference type="EMBL" id="QNN44868.1"/>
    </source>
</evidence>
<keyword evidence="4" id="KW-1185">Reference proteome</keyword>
<dbReference type="SMART" id="SM00028">
    <property type="entry name" value="TPR"/>
    <property type="match status" value="2"/>
</dbReference>